<gene>
    <name evidence="2" type="ORF">L5515_017290</name>
</gene>
<dbReference type="Gene3D" id="2.40.70.10">
    <property type="entry name" value="Acid Proteases"/>
    <property type="match status" value="1"/>
</dbReference>
<evidence type="ECO:0000313" key="2">
    <source>
        <dbReference type="EMBL" id="UMM40774.1"/>
    </source>
</evidence>
<protein>
    <submittedName>
        <fullName evidence="2">Uncharacterized protein</fullName>
    </submittedName>
</protein>
<evidence type="ECO:0000256" key="1">
    <source>
        <dbReference type="SAM" id="MobiDB-lite"/>
    </source>
</evidence>
<accession>A0AAE9FDF1</accession>
<dbReference type="EMBL" id="CP092625">
    <property type="protein sequence ID" value="UMM40774.1"/>
    <property type="molecule type" value="Genomic_DNA"/>
</dbReference>
<feature type="region of interest" description="Disordered" evidence="1">
    <location>
        <begin position="1"/>
        <end position="27"/>
    </location>
</feature>
<organism evidence="2 3">
    <name type="scientific">Caenorhabditis briggsae</name>
    <dbReference type="NCBI Taxonomy" id="6238"/>
    <lineage>
        <taxon>Eukaryota</taxon>
        <taxon>Metazoa</taxon>
        <taxon>Ecdysozoa</taxon>
        <taxon>Nematoda</taxon>
        <taxon>Chromadorea</taxon>
        <taxon>Rhabditida</taxon>
        <taxon>Rhabditina</taxon>
        <taxon>Rhabditomorpha</taxon>
        <taxon>Rhabditoidea</taxon>
        <taxon>Rhabditidae</taxon>
        <taxon>Peloderinae</taxon>
        <taxon>Caenorhabditis</taxon>
    </lineage>
</organism>
<proteinExistence type="predicted"/>
<name>A0AAE9FDF1_CAEBR</name>
<dbReference type="Proteomes" id="UP000829354">
    <property type="component" value="Chromosome X"/>
</dbReference>
<dbReference type="InterPro" id="IPR021109">
    <property type="entry name" value="Peptidase_aspartic_dom_sf"/>
</dbReference>
<keyword evidence="3" id="KW-1185">Reference proteome</keyword>
<reference evidence="2 3" key="1">
    <citation type="submission" date="2022-04" db="EMBL/GenBank/DDBJ databases">
        <title>Chromosome-level reference genomes for two strains of Caenorhabditis briggsae: an improved platform for comparative genomics.</title>
        <authorList>
            <person name="Stevens L."/>
            <person name="Andersen E."/>
        </authorList>
    </citation>
    <scope>NUCLEOTIDE SEQUENCE [LARGE SCALE GENOMIC DNA]</scope>
    <source>
        <strain evidence="2">VX34</strain>
        <tissue evidence="2">Whole-organism</tissue>
    </source>
</reference>
<dbReference type="AlphaFoldDB" id="A0AAE9FDF1"/>
<sequence length="182" mass="20246">MTTTAYPSQRKEYQVTPKESVHSDTNQQKSVAMLTRRVTVMDSEGRPQSKVAFIDNGSTRSYASRDLIKSLNLAPWDDTSILLQTFANPKLVPMHTELFKVHFQVNGKVIPLILTAVPELPKHIPAVDMEDESIHDLLADPHAVLPRVEENPDILIGLDSMQTLLGKRSVDILPWHGGGMGN</sequence>
<evidence type="ECO:0000313" key="3">
    <source>
        <dbReference type="Proteomes" id="UP000829354"/>
    </source>
</evidence>